<sequence length="779" mass="90585">MDKTILTLGSGWRIAYEENYICREYADKIRDVASLKEKKLPEIPASVPGNFELDLYHANVIGDPFFGLNPLAMQDLENRHVWYYNEFDLSDPDGTEYIKFEGIDTIADIYVNGALVRHTDNMYLSYEIELPDLKNGRNELVVHIWPASIAARDFRLPPSSNAQEYAYDSLYLRKAPHMFGWDIMPRIVSCGIWKPVSILRRKADRIDDAFLYTTGIDPAGRSAAASIFFHVDVSRDLLKEYSLEVEGICGESRFYFKKRLWHTEGHFRFWIQNCKYWWPKNAGEPNLYETKVNLYYQDELCDTYTVNFGVRTVELDRTNVTDEEGHGEFCFKINGKKVFAMGSNWVPVDAFHSNDINRLPKALEMLDDLGCNITRCWGGNVYEDDFFFDFCDRHGIMVWQDFAMGCAVYPQERKFFEMLETEAKHIIRRLRNHASLVLWAGDNEGDYAYQDWGGIRRNPDKNIVTREVLARACEAYDFTRPYLPSSPYITEESYVGGKPTSEDHLWGPRDYFKGPYYNTTVCHFASETGYHGCPSPESLKKFLSKEELWPCFKENGLSKDEWQVHAACMELLPDVAYSYRIRLMANQVKTLFGKTEAQDLENFAKQSQISQAEAKKFFIERFRASKWRRTGIIWWNLLDGWPQISDAIVDYYFTKKLAYHFIKRSQNPVCLMFREPENGFLPLYGVNDTTADAEISFAVKNITEDGRLVLEGEALLPADASTRIGELKLKDGEKNFYLIEWQKEGRTHRNHYFTNIIDIDYDAYLKALEKCGFDEFEGF</sequence>
<dbReference type="InterPro" id="IPR008979">
    <property type="entry name" value="Galactose-bd-like_sf"/>
</dbReference>
<dbReference type="AlphaFoldDB" id="A0A9D1I8L8"/>
<dbReference type="Gene3D" id="3.20.20.80">
    <property type="entry name" value="Glycosidases"/>
    <property type="match status" value="1"/>
</dbReference>
<accession>A0A9D1I8L8</accession>
<dbReference type="SUPFAM" id="SSF51445">
    <property type="entry name" value="(Trans)glycosidases"/>
    <property type="match status" value="1"/>
</dbReference>
<keyword evidence="4" id="KW-0378">Hydrolase</keyword>
<comment type="catalytic activity">
    <reaction evidence="1">
        <text>Hydrolysis of terminal, non-reducing beta-D-mannose residues in beta-D-mannosides.</text>
        <dbReference type="EC" id="3.2.1.25"/>
    </reaction>
</comment>
<dbReference type="Pfam" id="PF22666">
    <property type="entry name" value="Glyco_hydro_2_N2"/>
    <property type="match status" value="1"/>
</dbReference>
<dbReference type="GO" id="GO:0005975">
    <property type="term" value="P:carbohydrate metabolic process"/>
    <property type="evidence" value="ECO:0007669"/>
    <property type="project" value="InterPro"/>
</dbReference>
<reference evidence="8" key="1">
    <citation type="submission" date="2020-10" db="EMBL/GenBank/DDBJ databases">
        <authorList>
            <person name="Gilroy R."/>
        </authorList>
    </citation>
    <scope>NUCLEOTIDE SEQUENCE</scope>
    <source>
        <strain evidence="8">CHK195-4489</strain>
    </source>
</reference>
<dbReference type="InterPro" id="IPR013783">
    <property type="entry name" value="Ig-like_fold"/>
</dbReference>
<evidence type="ECO:0000313" key="8">
    <source>
        <dbReference type="EMBL" id="HIU29999.1"/>
    </source>
</evidence>
<dbReference type="GO" id="GO:0004567">
    <property type="term" value="F:beta-mannosidase activity"/>
    <property type="evidence" value="ECO:0007669"/>
    <property type="project" value="UniProtKB-EC"/>
</dbReference>
<dbReference type="EMBL" id="DVMM01000143">
    <property type="protein sequence ID" value="HIU29999.1"/>
    <property type="molecule type" value="Genomic_DNA"/>
</dbReference>
<reference evidence="8" key="2">
    <citation type="journal article" date="2021" name="PeerJ">
        <title>Extensive microbial diversity within the chicken gut microbiome revealed by metagenomics and culture.</title>
        <authorList>
            <person name="Gilroy R."/>
            <person name="Ravi A."/>
            <person name="Getino M."/>
            <person name="Pursley I."/>
            <person name="Horton D.L."/>
            <person name="Alikhan N.F."/>
            <person name="Baker D."/>
            <person name="Gharbi K."/>
            <person name="Hall N."/>
            <person name="Watson M."/>
            <person name="Adriaenssens E.M."/>
            <person name="Foster-Nyarko E."/>
            <person name="Jarju S."/>
            <person name="Secka A."/>
            <person name="Antonio M."/>
            <person name="Oren A."/>
            <person name="Chaudhuri R.R."/>
            <person name="La Ragione R."/>
            <person name="Hildebrand F."/>
            <person name="Pallen M.J."/>
        </authorList>
    </citation>
    <scope>NUCLEOTIDE SEQUENCE</scope>
    <source>
        <strain evidence="8">CHK195-4489</strain>
    </source>
</reference>
<protein>
    <recommendedName>
        <fullName evidence="3">beta-mannosidase</fullName>
        <ecNumber evidence="3">3.2.1.25</ecNumber>
    </recommendedName>
</protein>
<dbReference type="InterPro" id="IPR054593">
    <property type="entry name" value="Beta-mannosidase-like_N2"/>
</dbReference>
<name>A0A9D1I8L8_9CLOT</name>
<evidence type="ECO:0000256" key="4">
    <source>
        <dbReference type="ARBA" id="ARBA00022801"/>
    </source>
</evidence>
<evidence type="ECO:0000259" key="6">
    <source>
        <dbReference type="Pfam" id="PF00703"/>
    </source>
</evidence>
<gene>
    <name evidence="8" type="ORF">IAD50_06870</name>
</gene>
<comment type="similarity">
    <text evidence="2">Belongs to the glycosyl hydrolase 2 family.</text>
</comment>
<dbReference type="InterPro" id="IPR006102">
    <property type="entry name" value="Ig-like_GH2"/>
</dbReference>
<dbReference type="InterPro" id="IPR036156">
    <property type="entry name" value="Beta-gal/glucu_dom_sf"/>
</dbReference>
<keyword evidence="5" id="KW-0326">Glycosidase</keyword>
<feature type="domain" description="Glycoside hydrolase family 2 immunoglobulin-like beta-sandwich" evidence="6">
    <location>
        <begin position="268"/>
        <end position="311"/>
    </location>
</feature>
<evidence type="ECO:0000259" key="7">
    <source>
        <dbReference type="Pfam" id="PF22666"/>
    </source>
</evidence>
<dbReference type="InterPro" id="IPR050887">
    <property type="entry name" value="Beta-mannosidase_GH2"/>
</dbReference>
<evidence type="ECO:0000256" key="1">
    <source>
        <dbReference type="ARBA" id="ARBA00000829"/>
    </source>
</evidence>
<feature type="domain" description="Beta-mannosidase-like galactose-binding" evidence="7">
    <location>
        <begin position="42"/>
        <end position="194"/>
    </location>
</feature>
<dbReference type="SUPFAM" id="SSF49303">
    <property type="entry name" value="beta-Galactosidase/glucuronidase domain"/>
    <property type="match status" value="1"/>
</dbReference>
<comment type="caution">
    <text evidence="8">The sequence shown here is derived from an EMBL/GenBank/DDBJ whole genome shotgun (WGS) entry which is preliminary data.</text>
</comment>
<dbReference type="Gene3D" id="2.60.40.10">
    <property type="entry name" value="Immunoglobulins"/>
    <property type="match status" value="1"/>
</dbReference>
<dbReference type="PANTHER" id="PTHR43730">
    <property type="entry name" value="BETA-MANNOSIDASE"/>
    <property type="match status" value="1"/>
</dbReference>
<dbReference type="Pfam" id="PF00703">
    <property type="entry name" value="Glyco_hydro_2"/>
    <property type="match status" value="1"/>
</dbReference>
<dbReference type="Gene3D" id="2.60.120.260">
    <property type="entry name" value="Galactose-binding domain-like"/>
    <property type="match status" value="1"/>
</dbReference>
<organism evidence="8 9">
    <name type="scientific">Candidatus Egerieisoma faecipullorum</name>
    <dbReference type="NCBI Taxonomy" id="2840963"/>
    <lineage>
        <taxon>Bacteria</taxon>
        <taxon>Bacillati</taxon>
        <taxon>Bacillota</taxon>
        <taxon>Clostridia</taxon>
        <taxon>Eubacteriales</taxon>
        <taxon>Clostridiaceae</taxon>
        <taxon>Clostridiaceae incertae sedis</taxon>
        <taxon>Candidatus Egerieisoma</taxon>
    </lineage>
</organism>
<dbReference type="EC" id="3.2.1.25" evidence="3"/>
<dbReference type="InterPro" id="IPR017853">
    <property type="entry name" value="GH"/>
</dbReference>
<dbReference type="SUPFAM" id="SSF49785">
    <property type="entry name" value="Galactose-binding domain-like"/>
    <property type="match status" value="1"/>
</dbReference>
<dbReference type="Proteomes" id="UP000824089">
    <property type="component" value="Unassembled WGS sequence"/>
</dbReference>
<evidence type="ECO:0000256" key="2">
    <source>
        <dbReference type="ARBA" id="ARBA00007401"/>
    </source>
</evidence>
<evidence type="ECO:0000256" key="3">
    <source>
        <dbReference type="ARBA" id="ARBA00012754"/>
    </source>
</evidence>
<dbReference type="GO" id="GO:0006516">
    <property type="term" value="P:glycoprotein catabolic process"/>
    <property type="evidence" value="ECO:0007669"/>
    <property type="project" value="TreeGrafter"/>
</dbReference>
<evidence type="ECO:0000256" key="5">
    <source>
        <dbReference type="ARBA" id="ARBA00023295"/>
    </source>
</evidence>
<dbReference type="PANTHER" id="PTHR43730:SF1">
    <property type="entry name" value="BETA-MANNOSIDASE"/>
    <property type="match status" value="1"/>
</dbReference>
<proteinExistence type="inferred from homology"/>
<evidence type="ECO:0000313" key="9">
    <source>
        <dbReference type="Proteomes" id="UP000824089"/>
    </source>
</evidence>